<comment type="caution">
    <text evidence="1">The sequence shown here is derived from an EMBL/GenBank/DDBJ whole genome shotgun (WGS) entry which is preliminary data.</text>
</comment>
<gene>
    <name evidence="1" type="ORF">PXEA_LOCUS28527</name>
</gene>
<protein>
    <submittedName>
        <fullName evidence="1">Uncharacterized protein</fullName>
    </submittedName>
</protein>
<keyword evidence="2" id="KW-1185">Reference proteome</keyword>
<dbReference type="Proteomes" id="UP000784294">
    <property type="component" value="Unassembled WGS sequence"/>
</dbReference>
<dbReference type="EMBL" id="CAAALY010249065">
    <property type="protein sequence ID" value="VEL35087.1"/>
    <property type="molecule type" value="Genomic_DNA"/>
</dbReference>
<name>A0A448XES9_9PLAT</name>
<organism evidence="1 2">
    <name type="scientific">Protopolystoma xenopodis</name>
    <dbReference type="NCBI Taxonomy" id="117903"/>
    <lineage>
        <taxon>Eukaryota</taxon>
        <taxon>Metazoa</taxon>
        <taxon>Spiralia</taxon>
        <taxon>Lophotrochozoa</taxon>
        <taxon>Platyhelminthes</taxon>
        <taxon>Monogenea</taxon>
        <taxon>Polyopisthocotylea</taxon>
        <taxon>Polystomatidea</taxon>
        <taxon>Polystomatidae</taxon>
        <taxon>Protopolystoma</taxon>
    </lineage>
</organism>
<evidence type="ECO:0000313" key="1">
    <source>
        <dbReference type="EMBL" id="VEL35087.1"/>
    </source>
</evidence>
<evidence type="ECO:0000313" key="2">
    <source>
        <dbReference type="Proteomes" id="UP000784294"/>
    </source>
</evidence>
<reference evidence="1" key="1">
    <citation type="submission" date="2018-11" db="EMBL/GenBank/DDBJ databases">
        <authorList>
            <consortium name="Pathogen Informatics"/>
        </authorList>
    </citation>
    <scope>NUCLEOTIDE SEQUENCE</scope>
</reference>
<dbReference type="AlphaFoldDB" id="A0A448XES9"/>
<sequence>MNTPPMSQSEASMPTARSDWLHRNRSTCHIGLVPSPLATLGCSSGSLGLLMGADLPTCSTCLNGCGAVSLCSTDAEIEYPRDSWIRVNLCGTVDFGGGGRLVKSSSRSQHVNMHTTSHVTVRPSQMSRGHVNNGPKRSQAQKKFTMSQLPPEILVSHVAVCPLYLTDLVNCIPERPTFLETSISSRANSVRASIILGLISGLRKHPSPAPGRRAPSNATTSDGLAKLRLMPAWWAQTTTKPADFTRFSFALRRLDCVLDGPPTAQSLQRQFVEYFKAPF</sequence>
<proteinExistence type="predicted"/>
<accession>A0A448XES9</accession>